<comment type="caution">
    <text evidence="15">The sequence shown here is derived from an EMBL/GenBank/DDBJ whole genome shotgun (WGS) entry which is preliminary data.</text>
</comment>
<evidence type="ECO:0000256" key="7">
    <source>
        <dbReference type="ARBA" id="ARBA00022807"/>
    </source>
</evidence>
<dbReference type="InterPro" id="IPR003439">
    <property type="entry name" value="ABC_transporter-like_ATP-bd"/>
</dbReference>
<evidence type="ECO:0000313" key="16">
    <source>
        <dbReference type="Proteomes" id="UP000232101"/>
    </source>
</evidence>
<keyword evidence="2" id="KW-0813">Transport</keyword>
<dbReference type="Gene3D" id="3.90.70.10">
    <property type="entry name" value="Cysteine proteinases"/>
    <property type="match status" value="1"/>
</dbReference>
<dbReference type="InterPro" id="IPR017871">
    <property type="entry name" value="ABC_transporter-like_CS"/>
</dbReference>
<dbReference type="SUPFAM" id="SSF52540">
    <property type="entry name" value="P-loop containing nucleoside triphosphate hydrolases"/>
    <property type="match status" value="1"/>
</dbReference>
<reference evidence="15 16" key="1">
    <citation type="submission" date="2017-11" db="EMBL/GenBank/DDBJ databases">
        <title>Bacterial isolate from king chilli rhizosphere.</title>
        <authorList>
            <person name="Takhelmayum P."/>
            <person name="Sarangthem I."/>
        </authorList>
    </citation>
    <scope>NUCLEOTIDE SEQUENCE [LARGE SCALE GENOMIC DNA]</scope>
    <source>
        <strain evidence="16">t26</strain>
    </source>
</reference>
<dbReference type="PANTHER" id="PTHR43394">
    <property type="entry name" value="ATP-DEPENDENT PERMEASE MDL1, MITOCHONDRIAL"/>
    <property type="match status" value="1"/>
</dbReference>
<keyword evidence="6" id="KW-0378">Hydrolase</keyword>
<dbReference type="PROSITE" id="PS50929">
    <property type="entry name" value="ABC_TM1F"/>
    <property type="match status" value="1"/>
</dbReference>
<name>A0A2M9Q0V6_9BACI</name>
<proteinExistence type="predicted"/>
<evidence type="ECO:0000256" key="11">
    <source>
        <dbReference type="SAM" id="Phobius"/>
    </source>
</evidence>
<feature type="transmembrane region" description="Helical" evidence="11">
    <location>
        <begin position="272"/>
        <end position="290"/>
    </location>
</feature>
<evidence type="ECO:0000256" key="2">
    <source>
        <dbReference type="ARBA" id="ARBA00022448"/>
    </source>
</evidence>
<dbReference type="InterPro" id="IPR011527">
    <property type="entry name" value="ABC1_TM_dom"/>
</dbReference>
<accession>A0A2M9Q0V6</accession>
<evidence type="ECO:0000256" key="5">
    <source>
        <dbReference type="ARBA" id="ARBA00022741"/>
    </source>
</evidence>
<dbReference type="GO" id="GO:0005524">
    <property type="term" value="F:ATP binding"/>
    <property type="evidence" value="ECO:0007669"/>
    <property type="project" value="UniProtKB-KW"/>
</dbReference>
<evidence type="ECO:0000256" key="8">
    <source>
        <dbReference type="ARBA" id="ARBA00022840"/>
    </source>
</evidence>
<evidence type="ECO:0000256" key="10">
    <source>
        <dbReference type="ARBA" id="ARBA00023136"/>
    </source>
</evidence>
<dbReference type="InterPro" id="IPR027417">
    <property type="entry name" value="P-loop_NTPase"/>
</dbReference>
<dbReference type="InterPro" id="IPR039421">
    <property type="entry name" value="Type_1_exporter"/>
</dbReference>
<keyword evidence="10 11" id="KW-0472">Membrane</keyword>
<dbReference type="CDD" id="cd18555">
    <property type="entry name" value="ABC_6TM_T1SS_like"/>
    <property type="match status" value="1"/>
</dbReference>
<comment type="subcellular location">
    <subcellularLocation>
        <location evidence="1">Cell membrane</location>
        <topology evidence="1">Multi-pass membrane protein</topology>
    </subcellularLocation>
</comment>
<keyword evidence="9 11" id="KW-1133">Transmembrane helix</keyword>
<dbReference type="PANTHER" id="PTHR43394:SF1">
    <property type="entry name" value="ATP-BINDING CASSETTE SUB-FAMILY B MEMBER 10, MITOCHONDRIAL"/>
    <property type="match status" value="1"/>
</dbReference>
<dbReference type="Gene3D" id="1.20.1560.10">
    <property type="entry name" value="ABC transporter type 1, transmembrane domain"/>
    <property type="match status" value="1"/>
</dbReference>
<dbReference type="RefSeq" id="WP_100544966.1">
    <property type="nucleotide sequence ID" value="NZ_PHQY01000667.1"/>
</dbReference>
<dbReference type="Gene3D" id="3.40.50.300">
    <property type="entry name" value="P-loop containing nucleotide triphosphate hydrolases"/>
    <property type="match status" value="1"/>
</dbReference>
<keyword evidence="7" id="KW-0645">Protease</keyword>
<evidence type="ECO:0000256" key="9">
    <source>
        <dbReference type="ARBA" id="ARBA00022989"/>
    </source>
</evidence>
<evidence type="ECO:0000256" key="6">
    <source>
        <dbReference type="ARBA" id="ARBA00022801"/>
    </source>
</evidence>
<feature type="domain" description="Peptidase C39" evidence="14">
    <location>
        <begin position="9"/>
        <end position="128"/>
    </location>
</feature>
<evidence type="ECO:0000259" key="13">
    <source>
        <dbReference type="PROSITE" id="PS50929"/>
    </source>
</evidence>
<evidence type="ECO:0000259" key="12">
    <source>
        <dbReference type="PROSITE" id="PS50893"/>
    </source>
</evidence>
<evidence type="ECO:0000256" key="3">
    <source>
        <dbReference type="ARBA" id="ARBA00022475"/>
    </source>
</evidence>
<dbReference type="Proteomes" id="UP000232101">
    <property type="component" value="Unassembled WGS sequence"/>
</dbReference>
<evidence type="ECO:0000256" key="4">
    <source>
        <dbReference type="ARBA" id="ARBA00022692"/>
    </source>
</evidence>
<dbReference type="AlphaFoldDB" id="A0A2M9Q0V6"/>
<feature type="transmembrane region" description="Helical" evidence="11">
    <location>
        <begin position="410"/>
        <end position="430"/>
    </location>
</feature>
<dbReference type="Pfam" id="PF00664">
    <property type="entry name" value="ABC_membrane"/>
    <property type="match status" value="1"/>
</dbReference>
<keyword evidence="8" id="KW-0067">ATP-binding</keyword>
<keyword evidence="4 11" id="KW-0812">Transmembrane</keyword>
<dbReference type="InterPro" id="IPR005074">
    <property type="entry name" value="Peptidase_C39"/>
</dbReference>
<gene>
    <name evidence="15" type="ORF">CWD94_22045</name>
</gene>
<feature type="transmembrane region" description="Helical" evidence="11">
    <location>
        <begin position="193"/>
        <end position="211"/>
    </location>
</feature>
<evidence type="ECO:0000313" key="15">
    <source>
        <dbReference type="EMBL" id="PJO41602.1"/>
    </source>
</evidence>
<dbReference type="InterPro" id="IPR003593">
    <property type="entry name" value="AAA+_ATPase"/>
</dbReference>
<dbReference type="FunFam" id="3.40.50.300:FF:000299">
    <property type="entry name" value="ABC transporter ATP-binding protein/permease"/>
    <property type="match status" value="1"/>
</dbReference>
<feature type="domain" description="ABC transporter" evidence="12">
    <location>
        <begin position="471"/>
        <end position="704"/>
    </location>
</feature>
<dbReference type="GO" id="GO:0008234">
    <property type="term" value="F:cysteine-type peptidase activity"/>
    <property type="evidence" value="ECO:0007669"/>
    <property type="project" value="UniProtKB-KW"/>
</dbReference>
<dbReference type="PROSITE" id="PS50893">
    <property type="entry name" value="ABC_TRANSPORTER_2"/>
    <property type="match status" value="1"/>
</dbReference>
<feature type="transmembrane region" description="Helical" evidence="11">
    <location>
        <begin position="375"/>
        <end position="398"/>
    </location>
</feature>
<dbReference type="Pfam" id="PF03412">
    <property type="entry name" value="Peptidase_C39"/>
    <property type="match status" value="1"/>
</dbReference>
<dbReference type="PROSITE" id="PS50990">
    <property type="entry name" value="PEPTIDASE_C39"/>
    <property type="match status" value="1"/>
</dbReference>
<dbReference type="GO" id="GO:0006508">
    <property type="term" value="P:proteolysis"/>
    <property type="evidence" value="ECO:0007669"/>
    <property type="project" value="InterPro"/>
</dbReference>
<dbReference type="SUPFAM" id="SSF90123">
    <property type="entry name" value="ABC transporter transmembrane region"/>
    <property type="match status" value="1"/>
</dbReference>
<dbReference type="GO" id="GO:0005886">
    <property type="term" value="C:plasma membrane"/>
    <property type="evidence" value="ECO:0007669"/>
    <property type="project" value="UniProtKB-SubCell"/>
</dbReference>
<evidence type="ECO:0000256" key="1">
    <source>
        <dbReference type="ARBA" id="ARBA00004651"/>
    </source>
</evidence>
<dbReference type="EMBL" id="PHQY01000667">
    <property type="protein sequence ID" value="PJO41602.1"/>
    <property type="molecule type" value="Genomic_DNA"/>
</dbReference>
<dbReference type="Pfam" id="PF00005">
    <property type="entry name" value="ABC_tran"/>
    <property type="match status" value="1"/>
</dbReference>
<feature type="transmembrane region" description="Helical" evidence="11">
    <location>
        <begin position="296"/>
        <end position="314"/>
    </location>
</feature>
<dbReference type="GO" id="GO:0016887">
    <property type="term" value="F:ATP hydrolysis activity"/>
    <property type="evidence" value="ECO:0007669"/>
    <property type="project" value="InterPro"/>
</dbReference>
<organism evidence="15 16">
    <name type="scientific">Lysinibacillus xylanilyticus</name>
    <dbReference type="NCBI Taxonomy" id="582475"/>
    <lineage>
        <taxon>Bacteria</taxon>
        <taxon>Bacillati</taxon>
        <taxon>Bacillota</taxon>
        <taxon>Bacilli</taxon>
        <taxon>Bacillales</taxon>
        <taxon>Bacillaceae</taxon>
        <taxon>Lysinibacillus</taxon>
    </lineage>
</organism>
<dbReference type="SMART" id="SM00382">
    <property type="entry name" value="AAA"/>
    <property type="match status" value="1"/>
</dbReference>
<evidence type="ECO:0000259" key="14">
    <source>
        <dbReference type="PROSITE" id="PS50990"/>
    </source>
</evidence>
<keyword evidence="3" id="KW-1003">Cell membrane</keyword>
<feature type="transmembrane region" description="Helical" evidence="11">
    <location>
        <begin position="156"/>
        <end position="178"/>
    </location>
</feature>
<dbReference type="PROSITE" id="PS00211">
    <property type="entry name" value="ABC_TRANSPORTER_1"/>
    <property type="match status" value="1"/>
</dbReference>
<protein>
    <submittedName>
        <fullName evidence="15">Peptidase C39</fullName>
    </submittedName>
</protein>
<feature type="domain" description="ABC transmembrane type-1" evidence="13">
    <location>
        <begin position="158"/>
        <end position="437"/>
    </location>
</feature>
<dbReference type="GO" id="GO:0015421">
    <property type="term" value="F:ABC-type oligopeptide transporter activity"/>
    <property type="evidence" value="ECO:0007669"/>
    <property type="project" value="TreeGrafter"/>
</dbReference>
<keyword evidence="7" id="KW-0788">Thiol protease</keyword>
<sequence length="717" mass="80865">MRKIPYIEQMHHSECGLASLAMLLNYYGHCISLSELREIYGVSKGGTSLYQITKIAESYNLNTEGYRVIAEDLKNIKLPAILHWENKHYVVLERINNRKAIIVDPAQGRKSITFKEFESKYSGIALTLSPNEDFQLRKGTSHVSYFLNYILKSKKLVAAIIFTSLIAQVVALGVPWLIQWMTDTLFVPKDQNLLSLVGYGVLLLFSGYFVFSGLRGILIAKLQTAVDKSLMTDFVSKLMKLTYSFFENRSTGELLFRANSNVYIRQILSTKVITVFIDVVLLISYLVMMASYSLKLMGVVLSLGIIIFVTLISSTKISRKLAEKEVSHQARVQGILSESLNGIGDVKVMGMEKSVYDQWHKVFKKQIKYAERRSIWTMFINTIATALQFILPVLLLWLSGKALINGSMSLGMVLAFNALSTAFIAPIISLGNSYGELIYLGTYIQKLYDVISGTEEKQGEVQENLSLKGEIELKNVSYKHNFFSEHSLKNISFKVNPGERLAIVGSSGSGKSTLVKILLGLYKPTEGDVYVDQKSINEYELGQLRQNMGVVFQEARLFNKTIYENIALAKEDMPLEEAVVAAYRANIHEEIMELPLNYHTTVSEFGINFSGGQRQRMILARALAQDPSILILDEATSALDTVSEKKITDYLKTLDSTQILIAHRLSTIRDVDRIIVMDKGEVVEIGNHQELLNKKGFYYRLYTTQQLEEGKNEEMVV</sequence>
<dbReference type="InterPro" id="IPR036640">
    <property type="entry name" value="ABC1_TM_sf"/>
</dbReference>
<keyword evidence="5" id="KW-0547">Nucleotide-binding</keyword>
<dbReference type="CDD" id="cd02425">
    <property type="entry name" value="Peptidase_C39F"/>
    <property type="match status" value="1"/>
</dbReference>
<dbReference type="InterPro" id="IPR033839">
    <property type="entry name" value="Lacticin_481_peptidase"/>
</dbReference>